<organism evidence="2 3">
    <name type="scientific">Coccomyxa viridis</name>
    <dbReference type="NCBI Taxonomy" id="1274662"/>
    <lineage>
        <taxon>Eukaryota</taxon>
        <taxon>Viridiplantae</taxon>
        <taxon>Chlorophyta</taxon>
        <taxon>core chlorophytes</taxon>
        <taxon>Trebouxiophyceae</taxon>
        <taxon>Trebouxiophyceae incertae sedis</taxon>
        <taxon>Coccomyxaceae</taxon>
        <taxon>Coccomyxa</taxon>
    </lineage>
</organism>
<keyword evidence="3" id="KW-1185">Reference proteome</keyword>
<proteinExistence type="predicted"/>
<feature type="compositionally biased region" description="Low complexity" evidence="1">
    <location>
        <begin position="1"/>
        <end position="13"/>
    </location>
</feature>
<name>A0AAV1HP64_9CHLO</name>
<protein>
    <recommendedName>
        <fullName evidence="4">Protein kinase domain-containing protein</fullName>
    </recommendedName>
</protein>
<feature type="region of interest" description="Disordered" evidence="1">
    <location>
        <begin position="1"/>
        <end position="23"/>
    </location>
</feature>
<evidence type="ECO:0008006" key="4">
    <source>
        <dbReference type="Google" id="ProtNLM"/>
    </source>
</evidence>
<comment type="caution">
    <text evidence="2">The sequence shown here is derived from an EMBL/GenBank/DDBJ whole genome shotgun (WGS) entry which is preliminary data.</text>
</comment>
<gene>
    <name evidence="2" type="ORF">CVIRNUC_000057</name>
</gene>
<dbReference type="AlphaFoldDB" id="A0AAV1HP64"/>
<reference evidence="2 3" key="1">
    <citation type="submission" date="2023-10" db="EMBL/GenBank/DDBJ databases">
        <authorList>
            <person name="Maclean D."/>
            <person name="Macfadyen A."/>
        </authorList>
    </citation>
    <scope>NUCLEOTIDE SEQUENCE [LARGE SCALE GENOMIC DNA]</scope>
</reference>
<sequence>MADAVEAQEAVAEQQKKKQRRDELRSLLQQRMAPEDAALYESNLDSLVRAGFRTESMIARSNWHELEKIGLPAAQILTLGESFNIPGIPQKRQASPTWNYLDRSFESASDMAKENKYAIKHQHQINDNSDKDETPLEFRDQEPFAANGRCSWRRCPASLVHPAFGEAIANLALPASELQRADWDLYHECAEAMLSSCCLPFLARTFYSTRRDFDRKLARSMVLALCGGVYILSSFCHSSYPRHLAGDGILPQYGSQSAKEDDIAHEQSFIEDETAINHTSETNGWRHSGKLPGVQDHLVHRVWTCPDLQQSKLREQDVQGQRGAWIGSLEFKCMQASAELQMLEYYRIMLRKQHDEEDLILHFSTMPLAALEVVGNELRLGAFWFEETACAARLGCVELRGDADIEECRAGAALLRAFLHLVKGLNTSQAELIAVLDEHASKASVPHMQPLRPMPEPVLLRAGIPHVLVSNDRWTEIEQMVRYRLYSAHDAQLHARVALKLVQHYRPAAHRLWAAHGVAIDLLEEPRALPGGYHLLVMPLLTSDKGWLPGNKVPQARHAAAKAAVKRALDRAHALRDSSGRRYAHGDAKSGNVMLRYDDSSEGAEPAEVRLIDMDWSGEAGADRYLCRPNPMLGQSRSRPEAVKRGLIIEQQHDLDTWDASWSPLYEALTWRAEQAILQPA</sequence>
<evidence type="ECO:0000256" key="1">
    <source>
        <dbReference type="SAM" id="MobiDB-lite"/>
    </source>
</evidence>
<feature type="compositionally biased region" description="Basic and acidic residues" evidence="1">
    <location>
        <begin position="14"/>
        <end position="23"/>
    </location>
</feature>
<evidence type="ECO:0000313" key="3">
    <source>
        <dbReference type="Proteomes" id="UP001314263"/>
    </source>
</evidence>
<dbReference type="EMBL" id="CAUYUE010000001">
    <property type="protein sequence ID" value="CAK0731895.1"/>
    <property type="molecule type" value="Genomic_DNA"/>
</dbReference>
<accession>A0AAV1HP64</accession>
<dbReference type="Proteomes" id="UP001314263">
    <property type="component" value="Unassembled WGS sequence"/>
</dbReference>
<evidence type="ECO:0000313" key="2">
    <source>
        <dbReference type="EMBL" id="CAK0731895.1"/>
    </source>
</evidence>